<comment type="caution">
    <text evidence="2">The sequence shown here is derived from an EMBL/GenBank/DDBJ whole genome shotgun (WGS) entry which is preliminary data.</text>
</comment>
<evidence type="ECO:0000256" key="1">
    <source>
        <dbReference type="SAM" id="MobiDB-lite"/>
    </source>
</evidence>
<sequence length="358" mass="39878">MSNTSRDTELCRYHYDPLDRQNGCTVLQQPAIQHFHCKNRLATEIQGAVRSSILQHDGQPLAELKQLDTKATTTLLATDQQLSVLNALDATQPNPLTYSPYGHRPAENGLLSLLGFNGERPDPVTGHYHLGNGYRQFNPVLMRFNSPDSWSPFGVGGVNAYAYCGGEPVNRNDPTGHTWRPLKIFLRKIGVMKKTSKPETVVQIGAWQQVPGNPDRVQLPSKIPSKQKQTKLTKKEEKQFQKELNQAYVDGNNMDRKLRLNNANSTSGNSATSPNSAPNSGTITSSHSALSDSVEHMPTQEFTQFRKTVSAWQNVGTERNNILRTVDSETTIRELNFFSAQPISNRGIRRGEPGYFSS</sequence>
<dbReference type="EMBL" id="JBJVNW010000001">
    <property type="protein sequence ID" value="MFM9515732.1"/>
    <property type="molecule type" value="Genomic_DNA"/>
</dbReference>
<name>A0ABW9H1I5_9PSED</name>
<dbReference type="InterPro" id="IPR022385">
    <property type="entry name" value="Rhs_assc_core"/>
</dbReference>
<reference evidence="2 3" key="1">
    <citation type="submission" date="2024-12" db="EMBL/GenBank/DDBJ databases">
        <title>Pseudomonas species isolated from Lotus nodules promote plant growth.</title>
        <authorList>
            <person name="Yu Y.-H."/>
            <person name="Kurtenbach J."/>
            <person name="Crosbie D."/>
            <person name="Brachmann A."/>
            <person name="Marin M."/>
        </authorList>
    </citation>
    <scope>NUCLEOTIDE SEQUENCE [LARGE SCALE GENOMIC DNA]</scope>
    <source>
        <strain evidence="2 3">PLb12A</strain>
    </source>
</reference>
<proteinExistence type="predicted"/>
<evidence type="ECO:0000313" key="3">
    <source>
        <dbReference type="Proteomes" id="UP001631987"/>
    </source>
</evidence>
<organism evidence="2 3">
    <name type="scientific">Pseudomonas monachiensis</name>
    <dbReference type="NCBI Taxonomy" id="3060212"/>
    <lineage>
        <taxon>Bacteria</taxon>
        <taxon>Pseudomonadati</taxon>
        <taxon>Pseudomonadota</taxon>
        <taxon>Gammaproteobacteria</taxon>
        <taxon>Pseudomonadales</taxon>
        <taxon>Pseudomonadaceae</taxon>
        <taxon>Pseudomonas</taxon>
    </lineage>
</organism>
<gene>
    <name evidence="2" type="ORF">ACKKH4_00530</name>
</gene>
<keyword evidence="3" id="KW-1185">Reference proteome</keyword>
<dbReference type="NCBIfam" id="TIGR03696">
    <property type="entry name" value="Rhs_assc_core"/>
    <property type="match status" value="1"/>
</dbReference>
<protein>
    <submittedName>
        <fullName evidence="2">RHS repeat-associated core domain-containing protein</fullName>
    </submittedName>
</protein>
<feature type="compositionally biased region" description="Low complexity" evidence="1">
    <location>
        <begin position="261"/>
        <end position="281"/>
    </location>
</feature>
<dbReference type="Proteomes" id="UP001631987">
    <property type="component" value="Unassembled WGS sequence"/>
</dbReference>
<accession>A0ABW9H1I5</accession>
<feature type="compositionally biased region" description="Polar residues" evidence="1">
    <location>
        <begin position="282"/>
        <end position="291"/>
    </location>
</feature>
<dbReference type="SUPFAM" id="SSF56399">
    <property type="entry name" value="ADP-ribosylation"/>
    <property type="match status" value="1"/>
</dbReference>
<dbReference type="RefSeq" id="WP_409078135.1">
    <property type="nucleotide sequence ID" value="NZ_CP178857.1"/>
</dbReference>
<dbReference type="Gene3D" id="2.180.10.10">
    <property type="entry name" value="RHS repeat-associated core"/>
    <property type="match status" value="1"/>
</dbReference>
<evidence type="ECO:0000313" key="2">
    <source>
        <dbReference type="EMBL" id="MFM9515732.1"/>
    </source>
</evidence>
<feature type="region of interest" description="Disordered" evidence="1">
    <location>
        <begin position="211"/>
        <end position="294"/>
    </location>
</feature>